<dbReference type="AlphaFoldDB" id="A0AAE2R990"/>
<proteinExistence type="predicted"/>
<name>A0AAE2R990_AGRVI</name>
<organism evidence="2 3">
    <name type="scientific">Agrobacterium vitis</name>
    <name type="common">Rhizobium vitis</name>
    <dbReference type="NCBI Taxonomy" id="373"/>
    <lineage>
        <taxon>Bacteria</taxon>
        <taxon>Pseudomonadati</taxon>
        <taxon>Pseudomonadota</taxon>
        <taxon>Alphaproteobacteria</taxon>
        <taxon>Hyphomicrobiales</taxon>
        <taxon>Rhizobiaceae</taxon>
        <taxon>Rhizobium/Agrobacterium group</taxon>
        <taxon>Agrobacterium</taxon>
    </lineage>
</organism>
<sequence length="103" mass="10840">MSDVFSEARGAGCHPAQPLGCGQKDRGISGPAQGQGIAKRSEDGLRMVRPAFKRAAADAGLPCNEAMLLPQRGAPAAFDRDAPMSDRSKTEVLCRPTIWSTTA</sequence>
<protein>
    <submittedName>
        <fullName evidence="2">Uncharacterized protein</fullName>
    </submittedName>
</protein>
<dbReference type="EMBL" id="JACXXJ020000003">
    <property type="protein sequence ID" value="MBF2714081.1"/>
    <property type="molecule type" value="Genomic_DNA"/>
</dbReference>
<evidence type="ECO:0000256" key="1">
    <source>
        <dbReference type="SAM" id="MobiDB-lite"/>
    </source>
</evidence>
<dbReference type="RefSeq" id="WP_194416227.1">
    <property type="nucleotide sequence ID" value="NZ_JACXXJ020000003.1"/>
</dbReference>
<accession>A0AAE2R990</accession>
<feature type="region of interest" description="Disordered" evidence="1">
    <location>
        <begin position="1"/>
        <end position="44"/>
    </location>
</feature>
<evidence type="ECO:0000313" key="2">
    <source>
        <dbReference type="EMBL" id="MBF2714081.1"/>
    </source>
</evidence>
<comment type="caution">
    <text evidence="2">The sequence shown here is derived from an EMBL/GenBank/DDBJ whole genome shotgun (WGS) entry which is preliminary data.</text>
</comment>
<gene>
    <name evidence="2" type="ORF">IEI95_007370</name>
</gene>
<evidence type="ECO:0000313" key="3">
    <source>
        <dbReference type="Proteomes" id="UP000655037"/>
    </source>
</evidence>
<reference evidence="2" key="1">
    <citation type="submission" date="2020-11" db="EMBL/GenBank/DDBJ databases">
        <title>Agrobacterium vitis strain K377 genome.</title>
        <authorList>
            <person name="Xi H."/>
        </authorList>
    </citation>
    <scope>NUCLEOTIDE SEQUENCE</scope>
    <source>
        <strain evidence="2">K377</strain>
    </source>
</reference>
<dbReference type="Proteomes" id="UP000655037">
    <property type="component" value="Unassembled WGS sequence"/>
</dbReference>